<dbReference type="PANTHER" id="PTHR44414:SF1">
    <property type="entry name" value="PROTEIN NEDD1"/>
    <property type="match status" value="1"/>
</dbReference>
<feature type="repeat" description="WD" evidence="1">
    <location>
        <begin position="199"/>
        <end position="241"/>
    </location>
</feature>
<accession>A0AAN7VIG0</accession>
<dbReference type="SUPFAM" id="SSF50978">
    <property type="entry name" value="WD40 repeat-like"/>
    <property type="match status" value="1"/>
</dbReference>
<evidence type="ECO:0000256" key="2">
    <source>
        <dbReference type="SAM" id="Coils"/>
    </source>
</evidence>
<feature type="region of interest" description="Disordered" evidence="3">
    <location>
        <begin position="375"/>
        <end position="396"/>
    </location>
</feature>
<evidence type="ECO:0000256" key="3">
    <source>
        <dbReference type="SAM" id="MobiDB-lite"/>
    </source>
</evidence>
<dbReference type="Gene3D" id="2.130.10.10">
    <property type="entry name" value="YVTN repeat-like/Quinoprotein amine dehydrogenase"/>
    <property type="match status" value="2"/>
</dbReference>
<dbReference type="GO" id="GO:0005813">
    <property type="term" value="C:centrosome"/>
    <property type="evidence" value="ECO:0007669"/>
    <property type="project" value="TreeGrafter"/>
</dbReference>
<dbReference type="InterPro" id="IPR036322">
    <property type="entry name" value="WD40_repeat_dom_sf"/>
</dbReference>
<evidence type="ECO:0008006" key="6">
    <source>
        <dbReference type="Google" id="ProtNLM"/>
    </source>
</evidence>
<keyword evidence="1" id="KW-0853">WD repeat</keyword>
<dbReference type="GO" id="GO:0007020">
    <property type="term" value="P:microtubule nucleation"/>
    <property type="evidence" value="ECO:0007669"/>
    <property type="project" value="TreeGrafter"/>
</dbReference>
<dbReference type="GO" id="GO:0036064">
    <property type="term" value="C:ciliary basal body"/>
    <property type="evidence" value="ECO:0007669"/>
    <property type="project" value="TreeGrafter"/>
</dbReference>
<reference evidence="4 5" key="1">
    <citation type="journal article" date="2024" name="Insects">
        <title>An Improved Chromosome-Level Genome Assembly of the Firefly Pyrocoelia pectoralis.</title>
        <authorList>
            <person name="Fu X."/>
            <person name="Meyer-Rochow V.B."/>
            <person name="Ballantyne L."/>
            <person name="Zhu X."/>
        </authorList>
    </citation>
    <scope>NUCLEOTIDE SEQUENCE [LARGE SCALE GENOMIC DNA]</scope>
    <source>
        <strain evidence="4">XCY_ONT2</strain>
    </source>
</reference>
<evidence type="ECO:0000256" key="1">
    <source>
        <dbReference type="PROSITE-ProRule" id="PRU00221"/>
    </source>
</evidence>
<proteinExistence type="predicted"/>
<dbReference type="EMBL" id="JAVRBK010000002">
    <property type="protein sequence ID" value="KAK5648852.1"/>
    <property type="molecule type" value="Genomic_DNA"/>
</dbReference>
<dbReference type="GO" id="GO:0000278">
    <property type="term" value="P:mitotic cell cycle"/>
    <property type="evidence" value="ECO:0007669"/>
    <property type="project" value="TreeGrafter"/>
</dbReference>
<protein>
    <recommendedName>
        <fullName evidence="6">Protein NEDD1</fullName>
    </recommendedName>
</protein>
<sequence>MSIIATASDDIKFHDWPEGNLKLYYRPANSVDGHVKTISWGRDGNWLVVVPHAGPAEVISIKGNVKVLQTIHNIYHPTCAAFHNNTKKSIVIGTLSGQVLVYDIKAQNIKKRFPRAPSTIFDVQYNSKDSHVAAACTNGDIFLYNYLTTNLSSLYKVPKSESVSAINFHRTKRNFFTAGSEEGVVAVWDINTNQIFCDVQAHHAPVTGLTFSPIRYDLVVTSGLDRRVAFYDLAAKKCVIELEVTSCTTALDYSPCGTYLGLGSQNGSIIVYDTRNFRKPISAFVAHADKRIRHLFFQKVLFSGTESEQGSFDIVPEEPIVTTSDARSVGDSLGLIMCDDSNVQDDSQKIPQDVGDSFLVALGLNNSSHMSEIKEISGELGTPEDSRKKNDGTRRFSYQSNQLAENVTALKTPGNTGRQISSTPKYLPDHLPITTESPIVSSHICHGNCGSSVSDFKQLIRDIIKEENQTLVENFTKDIESQVEDFKKEITWEVSDALGHIRRHLLDLQMSIVKQFVDMESKMDTITNTPIREFVCDEFLIRRNDELLKEVESLRAQLMEKNQLRRKF</sequence>
<dbReference type="InterPro" id="IPR015943">
    <property type="entry name" value="WD40/YVTN_repeat-like_dom_sf"/>
</dbReference>
<gene>
    <name evidence="4" type="ORF">RI129_003744</name>
</gene>
<dbReference type="GO" id="GO:0005737">
    <property type="term" value="C:cytoplasm"/>
    <property type="evidence" value="ECO:0007669"/>
    <property type="project" value="TreeGrafter"/>
</dbReference>
<feature type="compositionally biased region" description="Basic and acidic residues" evidence="3">
    <location>
        <begin position="384"/>
        <end position="394"/>
    </location>
</feature>
<dbReference type="SMART" id="SM00320">
    <property type="entry name" value="WD40"/>
    <property type="match status" value="5"/>
</dbReference>
<name>A0AAN7VIG0_9COLE</name>
<dbReference type="InterPro" id="IPR001680">
    <property type="entry name" value="WD40_rpt"/>
</dbReference>
<evidence type="ECO:0000313" key="5">
    <source>
        <dbReference type="Proteomes" id="UP001329430"/>
    </source>
</evidence>
<organism evidence="4 5">
    <name type="scientific">Pyrocoelia pectoralis</name>
    <dbReference type="NCBI Taxonomy" id="417401"/>
    <lineage>
        <taxon>Eukaryota</taxon>
        <taxon>Metazoa</taxon>
        <taxon>Ecdysozoa</taxon>
        <taxon>Arthropoda</taxon>
        <taxon>Hexapoda</taxon>
        <taxon>Insecta</taxon>
        <taxon>Pterygota</taxon>
        <taxon>Neoptera</taxon>
        <taxon>Endopterygota</taxon>
        <taxon>Coleoptera</taxon>
        <taxon>Polyphaga</taxon>
        <taxon>Elateriformia</taxon>
        <taxon>Elateroidea</taxon>
        <taxon>Lampyridae</taxon>
        <taxon>Lampyrinae</taxon>
        <taxon>Pyrocoelia</taxon>
    </lineage>
</organism>
<dbReference type="InterPro" id="IPR052818">
    <property type="entry name" value="NEDD1_Spindle_Assembly"/>
</dbReference>
<dbReference type="GO" id="GO:0000922">
    <property type="term" value="C:spindle pole"/>
    <property type="evidence" value="ECO:0007669"/>
    <property type="project" value="TreeGrafter"/>
</dbReference>
<comment type="caution">
    <text evidence="4">The sequence shown here is derived from an EMBL/GenBank/DDBJ whole genome shotgun (WGS) entry which is preliminary data.</text>
</comment>
<keyword evidence="5" id="KW-1185">Reference proteome</keyword>
<dbReference type="AlphaFoldDB" id="A0AAN7VIG0"/>
<dbReference type="GO" id="GO:0005814">
    <property type="term" value="C:centriole"/>
    <property type="evidence" value="ECO:0007669"/>
    <property type="project" value="TreeGrafter"/>
</dbReference>
<dbReference type="PROSITE" id="PS50082">
    <property type="entry name" value="WD_REPEATS_2"/>
    <property type="match status" value="1"/>
</dbReference>
<feature type="coiled-coil region" evidence="2">
    <location>
        <begin position="537"/>
        <end position="564"/>
    </location>
</feature>
<dbReference type="PANTHER" id="PTHR44414">
    <property type="entry name" value="PROTEIN NEDD1"/>
    <property type="match status" value="1"/>
</dbReference>
<dbReference type="GO" id="GO:0043015">
    <property type="term" value="F:gamma-tubulin binding"/>
    <property type="evidence" value="ECO:0007669"/>
    <property type="project" value="TreeGrafter"/>
</dbReference>
<evidence type="ECO:0000313" key="4">
    <source>
        <dbReference type="EMBL" id="KAK5648852.1"/>
    </source>
</evidence>
<keyword evidence="2" id="KW-0175">Coiled coil</keyword>
<dbReference type="Proteomes" id="UP001329430">
    <property type="component" value="Chromosome 2"/>
</dbReference>